<dbReference type="EMBL" id="MU118084">
    <property type="protein sequence ID" value="KAF9645605.1"/>
    <property type="molecule type" value="Genomic_DNA"/>
</dbReference>
<sequence length="368" mass="41318">MAATLSFREALSQGIASGTFVDTKIILFSRRTSSGRVCGPKTLYASSHVLKSIPYFNHLLFGNFLEAESQDLSGNFDDDESSNDYGYYSDSDLEDDGETVDTLKGVLKMATQPKNTARDVLRTVTPQKGTLKRVLRTDSLRRLGGGTFHKPPREKYAERACKGKVVKVPDMAFITFQAFLLYLYSGEIEFASLKLGTNRRRRSVGLLDPSHDDLPRPSPRSVYRLADKYDVPAFKKLSLCRIRTELKNCDIVQETFSKFASKYEEIRTECVIQLVSTLVNDTTAQTTWTRVSAIIDRHSRGDLEHVAEALSLLWSTVNQRGCATTLLNGQPSVLPAPVRQKPYELERPKGRDGEIDQTRGFLRSEVLD</sequence>
<reference evidence="1" key="1">
    <citation type="submission" date="2019-10" db="EMBL/GenBank/DDBJ databases">
        <authorList>
            <consortium name="DOE Joint Genome Institute"/>
            <person name="Kuo A."/>
            <person name="Miyauchi S."/>
            <person name="Kiss E."/>
            <person name="Drula E."/>
            <person name="Kohler A."/>
            <person name="Sanchez-Garcia M."/>
            <person name="Andreopoulos B."/>
            <person name="Barry K.W."/>
            <person name="Bonito G."/>
            <person name="Buee M."/>
            <person name="Carver A."/>
            <person name="Chen C."/>
            <person name="Cichocki N."/>
            <person name="Clum A."/>
            <person name="Culley D."/>
            <person name="Crous P.W."/>
            <person name="Fauchery L."/>
            <person name="Girlanda M."/>
            <person name="Hayes R."/>
            <person name="Keri Z."/>
            <person name="Labutti K."/>
            <person name="Lipzen A."/>
            <person name="Lombard V."/>
            <person name="Magnuson J."/>
            <person name="Maillard F."/>
            <person name="Morin E."/>
            <person name="Murat C."/>
            <person name="Nolan M."/>
            <person name="Ohm R."/>
            <person name="Pangilinan J."/>
            <person name="Pereira M."/>
            <person name="Perotto S."/>
            <person name="Peter M."/>
            <person name="Riley R."/>
            <person name="Sitrit Y."/>
            <person name="Stielow B."/>
            <person name="Szollosi G."/>
            <person name="Zifcakova L."/>
            <person name="Stursova M."/>
            <person name="Spatafora J.W."/>
            <person name="Tedersoo L."/>
            <person name="Vaario L.-M."/>
            <person name="Yamada A."/>
            <person name="Yan M."/>
            <person name="Wang P."/>
            <person name="Xu J."/>
            <person name="Bruns T."/>
            <person name="Baldrian P."/>
            <person name="Vilgalys R."/>
            <person name="Henrissat B."/>
            <person name="Grigoriev I.V."/>
            <person name="Hibbett D."/>
            <person name="Nagy L.G."/>
            <person name="Martin F.M."/>
        </authorList>
    </citation>
    <scope>NUCLEOTIDE SEQUENCE</scope>
    <source>
        <strain evidence="1">P2</strain>
    </source>
</reference>
<evidence type="ECO:0000313" key="1">
    <source>
        <dbReference type="EMBL" id="KAF9645605.1"/>
    </source>
</evidence>
<gene>
    <name evidence="1" type="ORF">BDM02DRAFT_490316</name>
</gene>
<protein>
    <submittedName>
        <fullName evidence="1">Uncharacterized protein</fullName>
    </submittedName>
</protein>
<reference evidence="1" key="2">
    <citation type="journal article" date="2020" name="Nat. Commun.">
        <title>Large-scale genome sequencing of mycorrhizal fungi provides insights into the early evolution of symbiotic traits.</title>
        <authorList>
            <person name="Miyauchi S."/>
            <person name="Kiss E."/>
            <person name="Kuo A."/>
            <person name="Drula E."/>
            <person name="Kohler A."/>
            <person name="Sanchez-Garcia M."/>
            <person name="Morin E."/>
            <person name="Andreopoulos B."/>
            <person name="Barry K.W."/>
            <person name="Bonito G."/>
            <person name="Buee M."/>
            <person name="Carver A."/>
            <person name="Chen C."/>
            <person name="Cichocki N."/>
            <person name="Clum A."/>
            <person name="Culley D."/>
            <person name="Crous P.W."/>
            <person name="Fauchery L."/>
            <person name="Girlanda M."/>
            <person name="Hayes R.D."/>
            <person name="Keri Z."/>
            <person name="LaButti K."/>
            <person name="Lipzen A."/>
            <person name="Lombard V."/>
            <person name="Magnuson J."/>
            <person name="Maillard F."/>
            <person name="Murat C."/>
            <person name="Nolan M."/>
            <person name="Ohm R.A."/>
            <person name="Pangilinan J."/>
            <person name="Pereira M.F."/>
            <person name="Perotto S."/>
            <person name="Peter M."/>
            <person name="Pfister S."/>
            <person name="Riley R."/>
            <person name="Sitrit Y."/>
            <person name="Stielow J.B."/>
            <person name="Szollosi G."/>
            <person name="Zifcakova L."/>
            <person name="Stursova M."/>
            <person name="Spatafora J.W."/>
            <person name="Tedersoo L."/>
            <person name="Vaario L.M."/>
            <person name="Yamada A."/>
            <person name="Yan M."/>
            <person name="Wang P."/>
            <person name="Xu J."/>
            <person name="Bruns T."/>
            <person name="Baldrian P."/>
            <person name="Vilgalys R."/>
            <person name="Dunand C."/>
            <person name="Henrissat B."/>
            <person name="Grigoriev I.V."/>
            <person name="Hibbett D."/>
            <person name="Nagy L.G."/>
            <person name="Martin F.M."/>
        </authorList>
    </citation>
    <scope>NUCLEOTIDE SEQUENCE</scope>
    <source>
        <strain evidence="1">P2</strain>
    </source>
</reference>
<accession>A0ACB6Z7A5</accession>
<evidence type="ECO:0000313" key="2">
    <source>
        <dbReference type="Proteomes" id="UP000886501"/>
    </source>
</evidence>
<organism evidence="1 2">
    <name type="scientific">Thelephora ganbajun</name>
    <name type="common">Ganba fungus</name>
    <dbReference type="NCBI Taxonomy" id="370292"/>
    <lineage>
        <taxon>Eukaryota</taxon>
        <taxon>Fungi</taxon>
        <taxon>Dikarya</taxon>
        <taxon>Basidiomycota</taxon>
        <taxon>Agaricomycotina</taxon>
        <taxon>Agaricomycetes</taxon>
        <taxon>Thelephorales</taxon>
        <taxon>Thelephoraceae</taxon>
        <taxon>Thelephora</taxon>
    </lineage>
</organism>
<keyword evidence="2" id="KW-1185">Reference proteome</keyword>
<name>A0ACB6Z7A5_THEGA</name>
<dbReference type="Proteomes" id="UP000886501">
    <property type="component" value="Unassembled WGS sequence"/>
</dbReference>
<proteinExistence type="predicted"/>
<comment type="caution">
    <text evidence="1">The sequence shown here is derived from an EMBL/GenBank/DDBJ whole genome shotgun (WGS) entry which is preliminary data.</text>
</comment>